<evidence type="ECO:0000313" key="1">
    <source>
        <dbReference type="EMBL" id="MBW0487646.1"/>
    </source>
</evidence>
<dbReference type="OrthoDB" id="3269001at2759"/>
<dbReference type="AlphaFoldDB" id="A0A9Q3H1D8"/>
<dbReference type="InterPro" id="IPR004242">
    <property type="entry name" value="Transposase_21"/>
</dbReference>
<reference evidence="1" key="1">
    <citation type="submission" date="2021-03" db="EMBL/GenBank/DDBJ databases">
        <title>Draft genome sequence of rust myrtle Austropuccinia psidii MF-1, a brazilian biotype.</title>
        <authorList>
            <person name="Quecine M.C."/>
            <person name="Pachon D.M.R."/>
            <person name="Bonatelli M.L."/>
            <person name="Correr F.H."/>
            <person name="Franceschini L.M."/>
            <person name="Leite T.F."/>
            <person name="Margarido G.R.A."/>
            <person name="Almeida C.A."/>
            <person name="Ferrarezi J.A."/>
            <person name="Labate C.A."/>
        </authorList>
    </citation>
    <scope>NUCLEOTIDE SEQUENCE</scope>
    <source>
        <strain evidence="1">MF-1</strain>
    </source>
</reference>
<name>A0A9Q3H1D8_9BASI</name>
<comment type="caution">
    <text evidence="1">The sequence shown here is derived from an EMBL/GenBank/DDBJ whole genome shotgun (WGS) entry which is preliminary data.</text>
</comment>
<sequence>METCCIVHNFLIGIIESAKKQTLENTQLPKDVRTMMKILNIEPQLKELICCEKCYSLYEGANTSEYCTYQPFPKSTICNTPLFSIKTPFRSIKGQELGISSSSRYQSHNPYQVYLPKTIYYTQDMLEWVKWLLGLPNIELKIYEWQQQLSTMPYVNDIQQAQAWKNLQWADCQEGNENCLCLTFSLFIDCFNPRGNKQAGKQESMGLLLLTCLNLPPKLRHKPAYSFVFGVIPGPNSPNTITISNILKPLVDQLLVLKDGVKIPTFLQPQGINIYVQLLPLIGDLVAIHKTSGVASHSGTHFCPWCDSQLPNLQLMKLGTTRNGLTILKAAQDWKDARTLTEQDDLRKKNGVQWSQLDRLPYRNPNMHLALGILHNWLEGVLAEHFRFRWGFQDDAQEKKRALNQKSKKNKRRCVGNFEGRSLDSNGDSSECEDDLGLGQGIGGGFFTSENIEMFRYLLQDIVLPSGIGKIPKNLGASKNGRLKASDWLTLFTLIIPLVVLEMFFEGEDPIEIKSNRALFLQNTGDLVQCTRIACTKTIKEGHAGRFANAYERYTKSSKRLFNNPIIKPNHHYALHIPQQLKLWGPLFGVAEFTGERLIGILQKHPTNNRIREMHGTMMKRVNAMQKMVGQHLEIKEYVDGKLKKQKKSNYNVISMSYNDYEALFSMLIGEGMVVCKRNLFSHPPNTFVLTRHARRLPFLKHNDVPIGSMPPNNAIIFKNNRIVSYGLVMSIFEFRGPNFEPEIAILINLVTLQFSSNRFKPGQLGYYFNLFGILCAHLNEPSHQIFIRPSQILGTAAYRHLSPDTFGIAEAGILLCPQILID</sequence>
<evidence type="ECO:0000313" key="2">
    <source>
        <dbReference type="Proteomes" id="UP000765509"/>
    </source>
</evidence>
<protein>
    <submittedName>
        <fullName evidence="1">Uncharacterized protein</fullName>
    </submittedName>
</protein>
<keyword evidence="2" id="KW-1185">Reference proteome</keyword>
<gene>
    <name evidence="1" type="ORF">O181_027361</name>
</gene>
<feature type="non-terminal residue" evidence="1">
    <location>
        <position position="823"/>
    </location>
</feature>
<dbReference type="Proteomes" id="UP000765509">
    <property type="component" value="Unassembled WGS sequence"/>
</dbReference>
<proteinExistence type="predicted"/>
<accession>A0A9Q3H1D8</accession>
<dbReference type="EMBL" id="AVOT02009227">
    <property type="protein sequence ID" value="MBW0487646.1"/>
    <property type="molecule type" value="Genomic_DNA"/>
</dbReference>
<organism evidence="1 2">
    <name type="scientific">Austropuccinia psidii MF-1</name>
    <dbReference type="NCBI Taxonomy" id="1389203"/>
    <lineage>
        <taxon>Eukaryota</taxon>
        <taxon>Fungi</taxon>
        <taxon>Dikarya</taxon>
        <taxon>Basidiomycota</taxon>
        <taxon>Pucciniomycotina</taxon>
        <taxon>Pucciniomycetes</taxon>
        <taxon>Pucciniales</taxon>
        <taxon>Sphaerophragmiaceae</taxon>
        <taxon>Austropuccinia</taxon>
    </lineage>
</organism>
<dbReference type="Pfam" id="PF02992">
    <property type="entry name" value="Transposase_21"/>
    <property type="match status" value="1"/>
</dbReference>